<sequence>MVDGGHAGDDRGPLRRPEVEQVGAGQAVGDPGGGAHRRDGQHAGDVREAVEQRQRPQHPVRLGQPEHRHVAGRHRPQAVARGGEHTLGAAGGAGGVEHPGDVVEAQVVVRRDARLAGGHRLVAVRTGRPVVADHHEGEPRYAGAGEPVQVLRLGDDRGGAGVAQQVAQFRLGGAGVERHRDRAGPGGGVVALHRLHPVAQQQRDPVARAYAEPGEMTGQPAGPRLQIGVADRAAAVPEGRLRAEPLRLPDQHPVRGLHQLGTQHQTSALGLGARHRGQHGGDRGLGYVGDRLAPRGPSRTNVSPVVAFLSRRIRASRAAGSTPDGSRPDRP</sequence>
<dbReference type="AlphaFoldDB" id="P70783"/>
<feature type="compositionally biased region" description="Basic and acidic residues" evidence="1">
    <location>
        <begin position="1"/>
        <end position="19"/>
    </location>
</feature>
<dbReference type="PIR" id="S16995">
    <property type="entry name" value="S16995"/>
</dbReference>
<protein>
    <submittedName>
        <fullName evidence="2">TecR protein</fullName>
    </submittedName>
</protein>
<feature type="region of interest" description="Disordered" evidence="1">
    <location>
        <begin position="269"/>
        <end position="304"/>
    </location>
</feature>
<gene>
    <name evidence="2" type="primary">tecR</name>
</gene>
<proteinExistence type="predicted"/>
<feature type="compositionally biased region" description="Basic and acidic residues" evidence="1">
    <location>
        <begin position="36"/>
        <end position="54"/>
    </location>
</feature>
<feature type="region of interest" description="Disordered" evidence="1">
    <location>
        <begin position="1"/>
        <end position="71"/>
    </location>
</feature>
<organism evidence="2">
    <name type="scientific">Actinoplanes teichomyceticus</name>
    <dbReference type="NCBI Taxonomy" id="1867"/>
    <lineage>
        <taxon>Bacteria</taxon>
        <taxon>Bacillati</taxon>
        <taxon>Actinomycetota</taxon>
        <taxon>Actinomycetes</taxon>
        <taxon>Micromonosporales</taxon>
        <taxon>Micromonosporaceae</taxon>
        <taxon>Actinoplanes</taxon>
    </lineage>
</organism>
<evidence type="ECO:0000256" key="1">
    <source>
        <dbReference type="SAM" id="MobiDB-lite"/>
    </source>
</evidence>
<feature type="region of interest" description="Disordered" evidence="1">
    <location>
        <begin position="312"/>
        <end position="331"/>
    </location>
</feature>
<accession>P70783</accession>
<name>P70783_ACTTI</name>
<dbReference type="EMBL" id="X56928">
    <property type="protein sequence ID" value="CAA40250.1"/>
    <property type="molecule type" value="Genomic_DNA"/>
</dbReference>
<reference evidence="2" key="1">
    <citation type="journal article" date="1991" name="Biochim. Biophys. Acta">
        <title>Nucleotide sequence to a teicoplanin resistance gene from Actinoplanes teichomyceticus.</title>
        <authorList>
            <person name="Sosio M."/>
            <person name="Lorenzetti R."/>
            <person name="Robbiati F."/>
            <person name="Denaro M."/>
        </authorList>
    </citation>
    <scope>NUCLEOTIDE SEQUENCE</scope>
    <source>
        <strain evidence="2">ATCC31121</strain>
    </source>
</reference>
<evidence type="ECO:0000313" key="2">
    <source>
        <dbReference type="EMBL" id="CAA40250.1"/>
    </source>
</evidence>